<accession>A0A5J9SMN7</accession>
<comment type="caution">
    <text evidence="2">The sequence shown here is derived from an EMBL/GenBank/DDBJ whole genome shotgun (WGS) entry which is preliminary data.</text>
</comment>
<sequence>MDDSPHLLPRTKKCISSSGSLLHEPKGRTTTGARPVAATDGSILALIVAMAVLCLLIAFVCDSRQKNMKSSSSPKLPISIAAAGSQDSSSWSFYGGAPGAPARLLQVCNADRDRILVCELLERGSLDAWLHGDDVSGPPLIYNPCYGSNLQTIYENAYM</sequence>
<keyword evidence="1" id="KW-0812">Transmembrane</keyword>
<name>A0A5J9SMN7_9POAL</name>
<proteinExistence type="predicted"/>
<organism evidence="2 3">
    <name type="scientific">Eragrostis curvula</name>
    <name type="common">weeping love grass</name>
    <dbReference type="NCBI Taxonomy" id="38414"/>
    <lineage>
        <taxon>Eukaryota</taxon>
        <taxon>Viridiplantae</taxon>
        <taxon>Streptophyta</taxon>
        <taxon>Embryophyta</taxon>
        <taxon>Tracheophyta</taxon>
        <taxon>Spermatophyta</taxon>
        <taxon>Magnoliopsida</taxon>
        <taxon>Liliopsida</taxon>
        <taxon>Poales</taxon>
        <taxon>Poaceae</taxon>
        <taxon>PACMAD clade</taxon>
        <taxon>Chloridoideae</taxon>
        <taxon>Eragrostideae</taxon>
        <taxon>Eragrostidinae</taxon>
        <taxon>Eragrostis</taxon>
    </lineage>
</organism>
<dbReference type="EMBL" id="RWGY01000619">
    <property type="protein sequence ID" value="TVU00261.1"/>
    <property type="molecule type" value="Genomic_DNA"/>
</dbReference>
<feature type="non-terminal residue" evidence="2">
    <location>
        <position position="1"/>
    </location>
</feature>
<keyword evidence="1" id="KW-0472">Membrane</keyword>
<dbReference type="Gramene" id="TVU00261">
    <property type="protein sequence ID" value="TVU00261"/>
    <property type="gene ID" value="EJB05_54326"/>
</dbReference>
<evidence type="ECO:0000256" key="1">
    <source>
        <dbReference type="SAM" id="Phobius"/>
    </source>
</evidence>
<dbReference type="AlphaFoldDB" id="A0A5J9SMN7"/>
<keyword evidence="1" id="KW-1133">Transmembrane helix</keyword>
<protein>
    <submittedName>
        <fullName evidence="2">Uncharacterized protein</fullName>
    </submittedName>
</protein>
<keyword evidence="3" id="KW-1185">Reference proteome</keyword>
<reference evidence="2 3" key="1">
    <citation type="journal article" date="2019" name="Sci. Rep.">
        <title>A high-quality genome of Eragrostis curvula grass provides insights into Poaceae evolution and supports new strategies to enhance forage quality.</title>
        <authorList>
            <person name="Carballo J."/>
            <person name="Santos B.A.C.M."/>
            <person name="Zappacosta D."/>
            <person name="Garbus I."/>
            <person name="Selva J.P."/>
            <person name="Gallo C.A."/>
            <person name="Diaz A."/>
            <person name="Albertini E."/>
            <person name="Caccamo M."/>
            <person name="Echenique V."/>
        </authorList>
    </citation>
    <scope>NUCLEOTIDE SEQUENCE [LARGE SCALE GENOMIC DNA]</scope>
    <source>
        <strain evidence="3">cv. Victoria</strain>
        <tissue evidence="2">Leaf</tissue>
    </source>
</reference>
<feature type="transmembrane region" description="Helical" evidence="1">
    <location>
        <begin position="43"/>
        <end position="61"/>
    </location>
</feature>
<evidence type="ECO:0000313" key="2">
    <source>
        <dbReference type="EMBL" id="TVU00261.1"/>
    </source>
</evidence>
<dbReference type="Proteomes" id="UP000324897">
    <property type="component" value="Unassembled WGS sequence"/>
</dbReference>
<gene>
    <name evidence="2" type="ORF">EJB05_54326</name>
</gene>
<evidence type="ECO:0000313" key="3">
    <source>
        <dbReference type="Proteomes" id="UP000324897"/>
    </source>
</evidence>